<protein>
    <recommendedName>
        <fullName evidence="2">DUF1648 domain-containing protein</fullName>
    </recommendedName>
</protein>
<keyword evidence="1" id="KW-1133">Transmembrane helix</keyword>
<evidence type="ECO:0000313" key="4">
    <source>
        <dbReference type="Proteomes" id="UP000238701"/>
    </source>
</evidence>
<dbReference type="Pfam" id="PF07853">
    <property type="entry name" value="DUF1648"/>
    <property type="match status" value="1"/>
</dbReference>
<dbReference type="InterPro" id="IPR012867">
    <property type="entry name" value="DUF1648"/>
</dbReference>
<dbReference type="OrthoDB" id="582675at2"/>
<feature type="transmembrane region" description="Helical" evidence="1">
    <location>
        <begin position="83"/>
        <end position="102"/>
    </location>
</feature>
<keyword evidence="1" id="KW-0472">Membrane</keyword>
<gene>
    <name evidence="3" type="ORF">SBA1_510053</name>
</gene>
<keyword evidence="1" id="KW-0812">Transmembrane</keyword>
<name>A0A2U3KWQ3_9BACT</name>
<dbReference type="Proteomes" id="UP000238701">
    <property type="component" value="Unassembled WGS sequence"/>
</dbReference>
<sequence length="126" mass="14141">MNRSWYKTAVLLMWLALPAAACNYWRAWDQLPVRMAVHFDANWQPNGYTSREGAVELGLGIMAVLLVLFTVATLIVRALKPSASWPALLLSCIVLGFCWYGNNSIIRFNLNRVAPRPPPVNITVPE</sequence>
<proteinExistence type="predicted"/>
<organism evidence="3 4">
    <name type="scientific">Candidatus Sulfotelmatobacter kueseliae</name>
    <dbReference type="NCBI Taxonomy" id="2042962"/>
    <lineage>
        <taxon>Bacteria</taxon>
        <taxon>Pseudomonadati</taxon>
        <taxon>Acidobacteriota</taxon>
        <taxon>Terriglobia</taxon>
        <taxon>Terriglobales</taxon>
        <taxon>Candidatus Korobacteraceae</taxon>
        <taxon>Candidatus Sulfotelmatobacter</taxon>
    </lineage>
</organism>
<reference evidence="4" key="1">
    <citation type="submission" date="2018-02" db="EMBL/GenBank/DDBJ databases">
        <authorList>
            <person name="Hausmann B."/>
        </authorList>
    </citation>
    <scope>NUCLEOTIDE SEQUENCE [LARGE SCALE GENOMIC DNA]</scope>
    <source>
        <strain evidence="4">Peat soil MAG SbA1</strain>
    </source>
</reference>
<feature type="transmembrane region" description="Helical" evidence="1">
    <location>
        <begin position="57"/>
        <end position="76"/>
    </location>
</feature>
<dbReference type="AlphaFoldDB" id="A0A2U3KWQ3"/>
<dbReference type="EMBL" id="OMOD01000146">
    <property type="protein sequence ID" value="SPF44116.1"/>
    <property type="molecule type" value="Genomic_DNA"/>
</dbReference>
<accession>A0A2U3KWQ3</accession>
<evidence type="ECO:0000259" key="2">
    <source>
        <dbReference type="Pfam" id="PF07853"/>
    </source>
</evidence>
<evidence type="ECO:0000256" key="1">
    <source>
        <dbReference type="SAM" id="Phobius"/>
    </source>
</evidence>
<evidence type="ECO:0000313" key="3">
    <source>
        <dbReference type="EMBL" id="SPF44116.1"/>
    </source>
</evidence>
<feature type="domain" description="DUF1648" evidence="2">
    <location>
        <begin position="22"/>
        <end position="55"/>
    </location>
</feature>